<reference evidence="3 4" key="1">
    <citation type="journal article" date="2021" name="BMC Genomics">
        <title>Datura genome reveals duplications of psychoactive alkaloid biosynthetic genes and high mutation rate following tissue culture.</title>
        <authorList>
            <person name="Rajewski A."/>
            <person name="Carter-House D."/>
            <person name="Stajich J."/>
            <person name="Litt A."/>
        </authorList>
    </citation>
    <scope>NUCLEOTIDE SEQUENCE [LARGE SCALE GENOMIC DNA]</scope>
    <source>
        <strain evidence="3">AR-01</strain>
    </source>
</reference>
<dbReference type="Proteomes" id="UP000823775">
    <property type="component" value="Unassembled WGS sequence"/>
</dbReference>
<name>A0ABS8UL63_DATST</name>
<accession>A0ABS8UL63</accession>
<dbReference type="InterPro" id="IPR039391">
    <property type="entry name" value="Phytocyanin-like"/>
</dbReference>
<organism evidence="3 4">
    <name type="scientific">Datura stramonium</name>
    <name type="common">Jimsonweed</name>
    <name type="synonym">Common thornapple</name>
    <dbReference type="NCBI Taxonomy" id="4076"/>
    <lineage>
        <taxon>Eukaryota</taxon>
        <taxon>Viridiplantae</taxon>
        <taxon>Streptophyta</taxon>
        <taxon>Embryophyta</taxon>
        <taxon>Tracheophyta</taxon>
        <taxon>Spermatophyta</taxon>
        <taxon>Magnoliopsida</taxon>
        <taxon>eudicotyledons</taxon>
        <taxon>Gunneridae</taxon>
        <taxon>Pentapetalae</taxon>
        <taxon>asterids</taxon>
        <taxon>lamiids</taxon>
        <taxon>Solanales</taxon>
        <taxon>Solanaceae</taxon>
        <taxon>Solanoideae</taxon>
        <taxon>Datureae</taxon>
        <taxon>Datura</taxon>
    </lineage>
</organism>
<gene>
    <name evidence="3" type="ORF">HAX54_017644</name>
</gene>
<proteinExistence type="predicted"/>
<dbReference type="InterPro" id="IPR003245">
    <property type="entry name" value="Phytocyanin_dom"/>
</dbReference>
<sequence length="122" mass="12864">MSRGNKVTIVALAMMLCIFLQTNISSAATFPAGGANGWGFTMKGWPNGKTFKAGDVIEFKYQVGVHNVAQVSKKDYDSCSYSGGQISKSGDDKITLAKGTTYFICLIGPHCSNGVKAAVTAN</sequence>
<evidence type="ECO:0000313" key="4">
    <source>
        <dbReference type="Proteomes" id="UP000823775"/>
    </source>
</evidence>
<comment type="caution">
    <text evidence="3">The sequence shown here is derived from an EMBL/GenBank/DDBJ whole genome shotgun (WGS) entry which is preliminary data.</text>
</comment>
<dbReference type="SUPFAM" id="SSF49503">
    <property type="entry name" value="Cupredoxins"/>
    <property type="match status" value="1"/>
</dbReference>
<evidence type="ECO:0000259" key="2">
    <source>
        <dbReference type="PROSITE" id="PS51485"/>
    </source>
</evidence>
<dbReference type="EMBL" id="JACEIK010002170">
    <property type="protein sequence ID" value="MCD9559591.1"/>
    <property type="molecule type" value="Genomic_DNA"/>
</dbReference>
<evidence type="ECO:0000256" key="1">
    <source>
        <dbReference type="SAM" id="SignalP"/>
    </source>
</evidence>
<feature type="chain" id="PRO_5047095747" description="Phytocyanin domain-containing protein" evidence="1">
    <location>
        <begin position="28"/>
        <end position="122"/>
    </location>
</feature>
<dbReference type="PANTHER" id="PTHR33021">
    <property type="entry name" value="BLUE COPPER PROTEIN"/>
    <property type="match status" value="1"/>
</dbReference>
<protein>
    <recommendedName>
        <fullName evidence="2">Phytocyanin domain-containing protein</fullName>
    </recommendedName>
</protein>
<dbReference type="PANTHER" id="PTHR33021:SF551">
    <property type="entry name" value="BASIC BLUE PROTEIN-LIKE"/>
    <property type="match status" value="1"/>
</dbReference>
<dbReference type="Pfam" id="PF02298">
    <property type="entry name" value="Cu_bind_like"/>
    <property type="match status" value="1"/>
</dbReference>
<evidence type="ECO:0000313" key="3">
    <source>
        <dbReference type="EMBL" id="MCD9559591.1"/>
    </source>
</evidence>
<feature type="signal peptide" evidence="1">
    <location>
        <begin position="1"/>
        <end position="27"/>
    </location>
</feature>
<keyword evidence="1" id="KW-0732">Signal</keyword>
<dbReference type="PROSITE" id="PS51485">
    <property type="entry name" value="PHYTOCYANIN"/>
    <property type="match status" value="1"/>
</dbReference>
<keyword evidence="4" id="KW-1185">Reference proteome</keyword>
<dbReference type="Gene3D" id="2.60.40.420">
    <property type="entry name" value="Cupredoxins - blue copper proteins"/>
    <property type="match status" value="1"/>
</dbReference>
<feature type="domain" description="Phytocyanin" evidence="2">
    <location>
        <begin position="28"/>
        <end position="122"/>
    </location>
</feature>
<dbReference type="InterPro" id="IPR008972">
    <property type="entry name" value="Cupredoxin"/>
</dbReference>